<evidence type="ECO:0000256" key="4">
    <source>
        <dbReference type="ARBA" id="ARBA00023002"/>
    </source>
</evidence>
<dbReference type="Pfam" id="PF01077">
    <property type="entry name" value="NIR_SIR"/>
    <property type="match status" value="1"/>
</dbReference>
<evidence type="ECO:0000256" key="3">
    <source>
        <dbReference type="ARBA" id="ARBA00022723"/>
    </source>
</evidence>
<sequence length="279" mass="30329">GVKGFSVYAGGELGSNPAVAVKIEDFVADNEILQVAEAVKRLFDKYGDRSNKHKARLRYVVGRIGAEEFVKLYQSERDEISKQGLKGDIPQLRDIASCFEVSKLNVDDENRRITEGNNILPEKTEGLFTIKLDLNLGDIPANDLVKVGQIAEEFSQGLVTTTQLQNLLITSVPRQNVEKAKSALEGLSIDVFGDDRPKVVTCTGAATCKLGLCLSRGLADAISKNLAKDDKQQSETIIRISGCLNSCGHHYIADIGLQGKAKRVNGVSILKPLMTSGRK</sequence>
<keyword evidence="1" id="KW-0004">4Fe-4S</keyword>
<dbReference type="SUPFAM" id="SSF55124">
    <property type="entry name" value="Nitrite/Sulfite reductase N-terminal domain-like"/>
    <property type="match status" value="1"/>
</dbReference>
<dbReference type="InterPro" id="IPR006066">
    <property type="entry name" value="NO2/SO3_Rdtase_FeS/sirohaem_BS"/>
</dbReference>
<keyword evidence="3" id="KW-0479">Metal-binding</keyword>
<dbReference type="InterPro" id="IPR006067">
    <property type="entry name" value="NO2/SO3_Rdtase_4Fe4S_dom"/>
</dbReference>
<dbReference type="Gene3D" id="3.30.413.10">
    <property type="entry name" value="Sulfite Reductase Hemoprotein, domain 1"/>
    <property type="match status" value="2"/>
</dbReference>
<organism evidence="9">
    <name type="scientific">marine sediment metagenome</name>
    <dbReference type="NCBI Taxonomy" id="412755"/>
    <lineage>
        <taxon>unclassified sequences</taxon>
        <taxon>metagenomes</taxon>
        <taxon>ecological metagenomes</taxon>
    </lineage>
</organism>
<evidence type="ECO:0000256" key="1">
    <source>
        <dbReference type="ARBA" id="ARBA00022485"/>
    </source>
</evidence>
<feature type="domain" description="Nitrite/Sulfite reductase ferredoxin-like" evidence="8">
    <location>
        <begin position="123"/>
        <end position="185"/>
    </location>
</feature>
<evidence type="ECO:0000256" key="5">
    <source>
        <dbReference type="ARBA" id="ARBA00023004"/>
    </source>
</evidence>
<keyword evidence="5" id="KW-0408">Iron</keyword>
<evidence type="ECO:0000256" key="2">
    <source>
        <dbReference type="ARBA" id="ARBA00022617"/>
    </source>
</evidence>
<dbReference type="SUPFAM" id="SSF56014">
    <property type="entry name" value="Nitrite and sulphite reductase 4Fe-4S domain-like"/>
    <property type="match status" value="2"/>
</dbReference>
<dbReference type="GO" id="GO:0046872">
    <property type="term" value="F:metal ion binding"/>
    <property type="evidence" value="ECO:0007669"/>
    <property type="project" value="UniProtKB-KW"/>
</dbReference>
<evidence type="ECO:0000259" key="7">
    <source>
        <dbReference type="Pfam" id="PF01077"/>
    </source>
</evidence>
<dbReference type="GO" id="GO:0020037">
    <property type="term" value="F:heme binding"/>
    <property type="evidence" value="ECO:0007669"/>
    <property type="project" value="InterPro"/>
</dbReference>
<dbReference type="InterPro" id="IPR005117">
    <property type="entry name" value="NiRdtase/SiRdtase_haem-b_fer"/>
</dbReference>
<dbReference type="InterPro" id="IPR036136">
    <property type="entry name" value="Nit/Sulf_reduc_fer-like_dom_sf"/>
</dbReference>
<reference evidence="9" key="1">
    <citation type="journal article" date="2014" name="Front. Microbiol.">
        <title>High frequency of phylogenetically diverse reductive dehalogenase-homologous genes in deep subseafloor sedimentary metagenomes.</title>
        <authorList>
            <person name="Kawai M."/>
            <person name="Futagami T."/>
            <person name="Toyoda A."/>
            <person name="Takaki Y."/>
            <person name="Nishi S."/>
            <person name="Hori S."/>
            <person name="Arai W."/>
            <person name="Tsubouchi T."/>
            <person name="Morono Y."/>
            <person name="Uchiyama I."/>
            <person name="Ito T."/>
            <person name="Fujiyama A."/>
            <person name="Inagaki F."/>
            <person name="Takami H."/>
        </authorList>
    </citation>
    <scope>NUCLEOTIDE SEQUENCE</scope>
    <source>
        <strain evidence="9">Expedition CK06-06</strain>
    </source>
</reference>
<proteinExistence type="predicted"/>
<comment type="caution">
    <text evidence="9">The sequence shown here is derived from an EMBL/GenBank/DDBJ whole genome shotgun (WGS) entry which is preliminary data.</text>
</comment>
<dbReference type="GO" id="GO:0016491">
    <property type="term" value="F:oxidoreductase activity"/>
    <property type="evidence" value="ECO:0007669"/>
    <property type="project" value="UniProtKB-KW"/>
</dbReference>
<feature type="domain" description="Nitrite/sulphite reductase 4Fe-4S" evidence="7">
    <location>
        <begin position="4"/>
        <end position="75"/>
    </location>
</feature>
<keyword evidence="2" id="KW-0349">Heme</keyword>
<evidence type="ECO:0000259" key="8">
    <source>
        <dbReference type="Pfam" id="PF03460"/>
    </source>
</evidence>
<feature type="non-terminal residue" evidence="9">
    <location>
        <position position="1"/>
    </location>
</feature>
<gene>
    <name evidence="9" type="ORF">S01H4_44922</name>
</gene>
<name>X1BJ37_9ZZZZ</name>
<evidence type="ECO:0000256" key="6">
    <source>
        <dbReference type="ARBA" id="ARBA00023014"/>
    </source>
</evidence>
<evidence type="ECO:0008006" key="10">
    <source>
        <dbReference type="Google" id="ProtNLM"/>
    </source>
</evidence>
<dbReference type="InterPro" id="IPR051329">
    <property type="entry name" value="NIR_SIR_4Fe-4S"/>
</dbReference>
<dbReference type="PROSITE" id="PS00365">
    <property type="entry name" value="NIR_SIR"/>
    <property type="match status" value="1"/>
</dbReference>
<protein>
    <recommendedName>
        <fullName evidence="10">Nitrite/sulphite reductase 4Fe-4S domain-containing protein</fullName>
    </recommendedName>
</protein>
<dbReference type="InterPro" id="IPR045854">
    <property type="entry name" value="NO2/SO3_Rdtase_4Fe4S_sf"/>
</dbReference>
<dbReference type="Pfam" id="PF03460">
    <property type="entry name" value="NIR_SIR_ferr"/>
    <property type="match status" value="1"/>
</dbReference>
<keyword evidence="6" id="KW-0411">Iron-sulfur</keyword>
<dbReference type="PANTHER" id="PTHR32439:SF9">
    <property type="entry name" value="BLR3264 PROTEIN"/>
    <property type="match status" value="1"/>
</dbReference>
<evidence type="ECO:0000313" key="9">
    <source>
        <dbReference type="EMBL" id="GAG95035.1"/>
    </source>
</evidence>
<dbReference type="PRINTS" id="PR00397">
    <property type="entry name" value="SIROHAEM"/>
</dbReference>
<accession>X1BJ37</accession>
<dbReference type="GO" id="GO:0051539">
    <property type="term" value="F:4 iron, 4 sulfur cluster binding"/>
    <property type="evidence" value="ECO:0007669"/>
    <property type="project" value="UniProtKB-KW"/>
</dbReference>
<dbReference type="Gene3D" id="3.90.480.10">
    <property type="entry name" value="Sulfite Reductase Hemoprotein,Domain 2"/>
    <property type="match status" value="1"/>
</dbReference>
<dbReference type="PANTHER" id="PTHR32439">
    <property type="entry name" value="FERREDOXIN--NITRITE REDUCTASE, CHLOROPLASTIC"/>
    <property type="match status" value="1"/>
</dbReference>
<dbReference type="AlphaFoldDB" id="X1BJ37"/>
<keyword evidence="4" id="KW-0560">Oxidoreductase</keyword>
<dbReference type="EMBL" id="BART01024961">
    <property type="protein sequence ID" value="GAG95035.1"/>
    <property type="molecule type" value="Genomic_DNA"/>
</dbReference>